<feature type="transmembrane region" description="Helical" evidence="1">
    <location>
        <begin position="12"/>
        <end position="33"/>
    </location>
</feature>
<feature type="transmembrane region" description="Helical" evidence="1">
    <location>
        <begin position="118"/>
        <end position="141"/>
    </location>
</feature>
<dbReference type="EMBL" id="KN834783">
    <property type="protein sequence ID" value="KIK58796.1"/>
    <property type="molecule type" value="Genomic_DNA"/>
</dbReference>
<keyword evidence="1" id="KW-0472">Membrane</keyword>
<dbReference type="InterPro" id="IPR045339">
    <property type="entry name" value="DUF6534"/>
</dbReference>
<feature type="transmembrane region" description="Helical" evidence="1">
    <location>
        <begin position="226"/>
        <end position="245"/>
    </location>
</feature>
<protein>
    <submittedName>
        <fullName evidence="3">Unplaced genomic scaffold GYMLUscaffold_35, whole genome shotgun sequence</fullName>
    </submittedName>
</protein>
<evidence type="ECO:0000256" key="1">
    <source>
        <dbReference type="SAM" id="Phobius"/>
    </source>
</evidence>
<organism evidence="3 4">
    <name type="scientific">Collybiopsis luxurians FD-317 M1</name>
    <dbReference type="NCBI Taxonomy" id="944289"/>
    <lineage>
        <taxon>Eukaryota</taxon>
        <taxon>Fungi</taxon>
        <taxon>Dikarya</taxon>
        <taxon>Basidiomycota</taxon>
        <taxon>Agaricomycotina</taxon>
        <taxon>Agaricomycetes</taxon>
        <taxon>Agaricomycetidae</taxon>
        <taxon>Agaricales</taxon>
        <taxon>Marasmiineae</taxon>
        <taxon>Omphalotaceae</taxon>
        <taxon>Collybiopsis</taxon>
        <taxon>Collybiopsis luxurians</taxon>
    </lineage>
</organism>
<feature type="domain" description="DUF6534" evidence="2">
    <location>
        <begin position="162"/>
        <end position="249"/>
    </location>
</feature>
<feature type="transmembrane region" description="Helical" evidence="1">
    <location>
        <begin position="153"/>
        <end position="174"/>
    </location>
</feature>
<evidence type="ECO:0000259" key="2">
    <source>
        <dbReference type="Pfam" id="PF20152"/>
    </source>
</evidence>
<keyword evidence="1" id="KW-1133">Transmembrane helix</keyword>
<name>A0A0D0BTN0_9AGAR</name>
<dbReference type="PANTHER" id="PTHR40465">
    <property type="entry name" value="CHROMOSOME 1, WHOLE GENOME SHOTGUN SEQUENCE"/>
    <property type="match status" value="1"/>
</dbReference>
<keyword evidence="1" id="KW-0812">Transmembrane</keyword>
<feature type="transmembrane region" description="Helical" evidence="1">
    <location>
        <begin position="45"/>
        <end position="68"/>
    </location>
</feature>
<proteinExistence type="predicted"/>
<evidence type="ECO:0000313" key="3">
    <source>
        <dbReference type="EMBL" id="KIK58796.1"/>
    </source>
</evidence>
<dbReference type="Proteomes" id="UP000053593">
    <property type="component" value="Unassembled WGS sequence"/>
</dbReference>
<accession>A0A0D0BTN0</accession>
<sequence>MAPLDLTLGPLMVGFTISTFLFGITTTQAYFYYANFPMDKPRMKVLVTLIWTLEFGHAICLTATMYRLFVTLFGNPAVLFKTPAALDVSVILGAILALTCQGFFIYRVWKTSNQSFTALFLAFLSIIRAGTSFSVGVEAFLYDLKTLSTKFDWLISLIWVSSAVVDVLITICLCRELYRRRKSALNNTVAVLDKIILWTVETGLVTSTTATVLTVCFLVMKSNLIWLGLYFILPRLFANCVIASINSRRGLAERKGQRAMISLGQSNLPFNGDSIDSPHGLQRKPIAIEMTTIVENIDMGNTVTAGA</sequence>
<feature type="transmembrane region" description="Helical" evidence="1">
    <location>
        <begin position="195"/>
        <end position="220"/>
    </location>
</feature>
<keyword evidence="4" id="KW-1185">Reference proteome</keyword>
<feature type="transmembrane region" description="Helical" evidence="1">
    <location>
        <begin position="88"/>
        <end position="106"/>
    </location>
</feature>
<dbReference type="PANTHER" id="PTHR40465:SF1">
    <property type="entry name" value="DUF6534 DOMAIN-CONTAINING PROTEIN"/>
    <property type="match status" value="1"/>
</dbReference>
<dbReference type="OrthoDB" id="2535105at2759"/>
<evidence type="ECO:0000313" key="4">
    <source>
        <dbReference type="Proteomes" id="UP000053593"/>
    </source>
</evidence>
<dbReference type="Pfam" id="PF20152">
    <property type="entry name" value="DUF6534"/>
    <property type="match status" value="1"/>
</dbReference>
<reference evidence="3 4" key="1">
    <citation type="submission" date="2014-04" db="EMBL/GenBank/DDBJ databases">
        <title>Evolutionary Origins and Diversification of the Mycorrhizal Mutualists.</title>
        <authorList>
            <consortium name="DOE Joint Genome Institute"/>
            <consortium name="Mycorrhizal Genomics Consortium"/>
            <person name="Kohler A."/>
            <person name="Kuo A."/>
            <person name="Nagy L.G."/>
            <person name="Floudas D."/>
            <person name="Copeland A."/>
            <person name="Barry K.W."/>
            <person name="Cichocki N."/>
            <person name="Veneault-Fourrey C."/>
            <person name="LaButti K."/>
            <person name="Lindquist E.A."/>
            <person name="Lipzen A."/>
            <person name="Lundell T."/>
            <person name="Morin E."/>
            <person name="Murat C."/>
            <person name="Riley R."/>
            <person name="Ohm R."/>
            <person name="Sun H."/>
            <person name="Tunlid A."/>
            <person name="Henrissat B."/>
            <person name="Grigoriev I.V."/>
            <person name="Hibbett D.S."/>
            <person name="Martin F."/>
        </authorList>
    </citation>
    <scope>NUCLEOTIDE SEQUENCE [LARGE SCALE GENOMIC DNA]</scope>
    <source>
        <strain evidence="3 4">FD-317 M1</strain>
    </source>
</reference>
<gene>
    <name evidence="3" type="ORF">GYMLUDRAFT_45097</name>
</gene>
<dbReference type="HOGENOM" id="CLU_046025_0_1_1"/>
<dbReference type="AlphaFoldDB" id="A0A0D0BTN0"/>